<comment type="caution">
    <text evidence="4">The sequence shown here is derived from an EMBL/GenBank/DDBJ whole genome shotgun (WGS) entry which is preliminary data.</text>
</comment>
<organism evidence="4 6">
    <name type="scientific">Pisum sativum</name>
    <name type="common">Garden pea</name>
    <name type="synonym">Lathyrus oleraceus</name>
    <dbReference type="NCBI Taxonomy" id="3888"/>
    <lineage>
        <taxon>Eukaryota</taxon>
        <taxon>Viridiplantae</taxon>
        <taxon>Streptophyta</taxon>
        <taxon>Embryophyta</taxon>
        <taxon>Tracheophyta</taxon>
        <taxon>Spermatophyta</taxon>
        <taxon>Magnoliopsida</taxon>
        <taxon>eudicotyledons</taxon>
        <taxon>Gunneridae</taxon>
        <taxon>Pentapetalae</taxon>
        <taxon>rosids</taxon>
        <taxon>fabids</taxon>
        <taxon>Fabales</taxon>
        <taxon>Fabaceae</taxon>
        <taxon>Papilionoideae</taxon>
        <taxon>50 kb inversion clade</taxon>
        <taxon>NPAAA clade</taxon>
        <taxon>Hologalegina</taxon>
        <taxon>IRL clade</taxon>
        <taxon>Fabeae</taxon>
        <taxon>Lathyrus</taxon>
    </lineage>
</organism>
<accession>A0A9D4VLS0</accession>
<dbReference type="GO" id="GO:0140662">
    <property type="term" value="F:ATP-dependent protein folding chaperone"/>
    <property type="evidence" value="ECO:0007669"/>
    <property type="project" value="InterPro"/>
</dbReference>
<evidence type="ECO:0000256" key="2">
    <source>
        <dbReference type="ARBA" id="ARBA00022741"/>
    </source>
</evidence>
<evidence type="ECO:0000313" key="6">
    <source>
        <dbReference type="Proteomes" id="UP001058974"/>
    </source>
</evidence>
<dbReference type="Gene3D" id="3.30.420.40">
    <property type="match status" value="1"/>
</dbReference>
<dbReference type="InterPro" id="IPR013126">
    <property type="entry name" value="Hsp_70_fam"/>
</dbReference>
<keyword evidence="2" id="KW-0547">Nucleotide-binding</keyword>
<dbReference type="Gramene" id="Psat07G0272500-T1">
    <property type="protein sequence ID" value="KAI5386294.1"/>
    <property type="gene ID" value="KIW84_072725"/>
</dbReference>
<keyword evidence="3" id="KW-0067">ATP-binding</keyword>
<dbReference type="InterPro" id="IPR043129">
    <property type="entry name" value="ATPase_NBD"/>
</dbReference>
<dbReference type="EMBL" id="JAMSHJ010000007">
    <property type="protein sequence ID" value="KAI5386294.1"/>
    <property type="molecule type" value="Genomic_DNA"/>
</dbReference>
<dbReference type="Pfam" id="PF00012">
    <property type="entry name" value="HSP70"/>
    <property type="match status" value="1"/>
</dbReference>
<dbReference type="Gene3D" id="3.30.30.30">
    <property type="match status" value="1"/>
</dbReference>
<evidence type="ECO:0000256" key="1">
    <source>
        <dbReference type="ARBA" id="ARBA00007381"/>
    </source>
</evidence>
<dbReference type="FunFam" id="3.30.30.30:FF:000002">
    <property type="entry name" value="Heat shock 70 kDa protein 4"/>
    <property type="match status" value="1"/>
</dbReference>
<evidence type="ECO:0000256" key="3">
    <source>
        <dbReference type="ARBA" id="ARBA00022840"/>
    </source>
</evidence>
<dbReference type="Proteomes" id="UP001058974">
    <property type="component" value="Chromosome 7"/>
</dbReference>
<dbReference type="GO" id="GO:0005829">
    <property type="term" value="C:cytosol"/>
    <property type="evidence" value="ECO:0007669"/>
    <property type="project" value="TreeGrafter"/>
</dbReference>
<gene>
    <name evidence="4" type="ORF">KIW84_072725</name>
    <name evidence="5" type="ORF">KIW84_072727</name>
</gene>
<reference evidence="4 6" key="1">
    <citation type="journal article" date="2022" name="Nat. Genet.">
        <title>Improved pea reference genome and pan-genome highlight genomic features and evolutionary characteristics.</title>
        <authorList>
            <person name="Yang T."/>
            <person name="Liu R."/>
            <person name="Luo Y."/>
            <person name="Hu S."/>
            <person name="Wang D."/>
            <person name="Wang C."/>
            <person name="Pandey M.K."/>
            <person name="Ge S."/>
            <person name="Xu Q."/>
            <person name="Li N."/>
            <person name="Li G."/>
            <person name="Huang Y."/>
            <person name="Saxena R.K."/>
            <person name="Ji Y."/>
            <person name="Li M."/>
            <person name="Yan X."/>
            <person name="He Y."/>
            <person name="Liu Y."/>
            <person name="Wang X."/>
            <person name="Xiang C."/>
            <person name="Varshney R.K."/>
            <person name="Ding H."/>
            <person name="Gao S."/>
            <person name="Zong X."/>
        </authorList>
    </citation>
    <scope>NUCLEOTIDE SEQUENCE [LARGE SCALE GENOMIC DNA]</scope>
    <source>
        <strain evidence="4 6">cv. Zhongwan 6</strain>
    </source>
</reference>
<dbReference type="AlphaFoldDB" id="A0A9D4VLS0"/>
<dbReference type="FunFam" id="3.30.420.40:FF:000028">
    <property type="entry name" value="heat shock 70 kDa protein-like"/>
    <property type="match status" value="1"/>
</dbReference>
<dbReference type="PANTHER" id="PTHR45639:SF4">
    <property type="entry name" value="HSC70CB, ISOFORM G"/>
    <property type="match status" value="1"/>
</dbReference>
<evidence type="ECO:0000313" key="4">
    <source>
        <dbReference type="EMBL" id="KAI5386294.1"/>
    </source>
</evidence>
<comment type="similarity">
    <text evidence="1">Belongs to the heat shock protein 70 family.</text>
</comment>
<dbReference type="SUPFAM" id="SSF53067">
    <property type="entry name" value="Actin-like ATPase domain"/>
    <property type="match status" value="1"/>
</dbReference>
<proteinExistence type="inferred from homology"/>
<protein>
    <submittedName>
        <fullName evidence="4">Uncharacterized protein</fullName>
    </submittedName>
</protein>
<dbReference type="GO" id="GO:0005524">
    <property type="term" value="F:ATP binding"/>
    <property type="evidence" value="ECO:0007669"/>
    <property type="project" value="UniProtKB-KW"/>
</dbReference>
<dbReference type="GO" id="GO:0005634">
    <property type="term" value="C:nucleus"/>
    <property type="evidence" value="ECO:0007669"/>
    <property type="project" value="TreeGrafter"/>
</dbReference>
<keyword evidence="6" id="KW-1185">Reference proteome</keyword>
<evidence type="ECO:0000313" key="5">
    <source>
        <dbReference type="EMBL" id="KAI5386297.1"/>
    </source>
</evidence>
<dbReference type="EMBL" id="JAMSHJ010000007">
    <property type="protein sequence ID" value="KAI5386297.1"/>
    <property type="molecule type" value="Genomic_DNA"/>
</dbReference>
<dbReference type="PANTHER" id="PTHR45639">
    <property type="entry name" value="HSC70CB, ISOFORM G-RELATED"/>
    <property type="match status" value="1"/>
</dbReference>
<sequence>MMNPKNSISQIKRLIGKQFSDPDLQRDLKSLPYTVTEGPNGYPLIQARYLGEVKAFTPTQVFAMMLSNMKEIAEKILNAAVNDCCIGTPVYFTDFQRRAVSDAATIAGLNPLRLLHQTTATGLAMGLRLILRLLKELFLLYLSLGIRVDEKYWPLMPALPSCGYGKEGPGPRYSSLVHGQNPKDIVITEHHWYQVPILKFVERIPVEALFKSWMDMIQKIQNKAPLI</sequence>
<name>A0A9D4VLS0_PEA</name>
<dbReference type="Gramene" id="Psat07G0272700-T1">
    <property type="protein sequence ID" value="KAI5386297.1"/>
    <property type="gene ID" value="KIW84_072727"/>
</dbReference>